<protein>
    <submittedName>
        <fullName evidence="1">Uncharacterized protein</fullName>
    </submittedName>
</protein>
<dbReference type="Proteomes" id="UP001497493">
    <property type="component" value="Chromosome"/>
</dbReference>
<organism evidence="1 2">
    <name type="scientific">Candidatus Methylocalor cossyra</name>
    <dbReference type="NCBI Taxonomy" id="3108543"/>
    <lineage>
        <taxon>Bacteria</taxon>
        <taxon>Pseudomonadati</taxon>
        <taxon>Pseudomonadota</taxon>
        <taxon>Gammaproteobacteria</taxon>
        <taxon>Methylococcales</taxon>
        <taxon>Methylococcaceae</taxon>
        <taxon>Candidatus Methylocalor</taxon>
    </lineage>
</organism>
<dbReference type="EMBL" id="OZ026884">
    <property type="protein sequence ID" value="CAL1241351.1"/>
    <property type="molecule type" value="Genomic_DNA"/>
</dbReference>
<name>A0ABM9NL45_9GAMM</name>
<keyword evidence="2" id="KW-1185">Reference proteome</keyword>
<accession>A0ABM9NL45</accession>
<proteinExistence type="predicted"/>
<sequence>MPRALELLGTRIIAPCYRVSVYVWRDFADFIFLAANEPIDLSAPGLLPEQIRWLEERQVAVPSSPGPVLTDDFNPLVYLQTAKAEHYRQFLVALFGTRLFVP</sequence>
<evidence type="ECO:0000313" key="1">
    <source>
        <dbReference type="EMBL" id="CAL1241351.1"/>
    </source>
</evidence>
<evidence type="ECO:0000313" key="2">
    <source>
        <dbReference type="Proteomes" id="UP001497493"/>
    </source>
</evidence>
<gene>
    <name evidence="1" type="ORF">MECH1_V1_2575</name>
</gene>
<reference evidence="1 2" key="1">
    <citation type="submission" date="2024-04" db="EMBL/GenBank/DDBJ databases">
        <authorList>
            <person name="Cremers G."/>
        </authorList>
    </citation>
    <scope>NUCLEOTIDE SEQUENCE [LARGE SCALE GENOMIC DNA]</scope>
    <source>
        <strain evidence="1">MeCH1-AG</strain>
    </source>
</reference>
<dbReference type="RefSeq" id="WP_348757876.1">
    <property type="nucleotide sequence ID" value="NZ_OZ026884.1"/>
</dbReference>